<accession>A0ABR3C7M1</accession>
<sequence length="142" mass="16014">MVGEQPNRSLVQSLGKHSAILQRYEEEFSLAFDSKNPAEILSFYETELSPTAKFNEEKQMWESDRTKLAVLVEKPSATSGSMSQYAIARNHSEMVKFTSEMDEMYDVVLVSLLPLVENIGIPSKRLTAKQEGAKTSDITDQY</sequence>
<name>A0ABR3C7M1_9PEZI</name>
<organism evidence="1 2">
    <name type="scientific">Diplodia seriata</name>
    <dbReference type="NCBI Taxonomy" id="420778"/>
    <lineage>
        <taxon>Eukaryota</taxon>
        <taxon>Fungi</taxon>
        <taxon>Dikarya</taxon>
        <taxon>Ascomycota</taxon>
        <taxon>Pezizomycotina</taxon>
        <taxon>Dothideomycetes</taxon>
        <taxon>Dothideomycetes incertae sedis</taxon>
        <taxon>Botryosphaeriales</taxon>
        <taxon>Botryosphaeriaceae</taxon>
        <taxon>Diplodia</taxon>
    </lineage>
</organism>
<evidence type="ECO:0000313" key="1">
    <source>
        <dbReference type="EMBL" id="KAL0256630.1"/>
    </source>
</evidence>
<gene>
    <name evidence="1" type="ORF">SLS55_009025</name>
</gene>
<evidence type="ECO:0000313" key="2">
    <source>
        <dbReference type="Proteomes" id="UP001430584"/>
    </source>
</evidence>
<proteinExistence type="predicted"/>
<protein>
    <submittedName>
        <fullName evidence="1">Uncharacterized protein</fullName>
    </submittedName>
</protein>
<comment type="caution">
    <text evidence="1">The sequence shown here is derived from an EMBL/GenBank/DDBJ whole genome shotgun (WGS) entry which is preliminary data.</text>
</comment>
<dbReference type="Proteomes" id="UP001430584">
    <property type="component" value="Unassembled WGS sequence"/>
</dbReference>
<dbReference type="RefSeq" id="XP_066629659.1">
    <property type="nucleotide sequence ID" value="XM_066780430.1"/>
</dbReference>
<keyword evidence="2" id="KW-1185">Reference proteome</keyword>
<dbReference type="EMBL" id="JAJVCZ030000009">
    <property type="protein sequence ID" value="KAL0256630.1"/>
    <property type="molecule type" value="Genomic_DNA"/>
</dbReference>
<reference evidence="1 2" key="1">
    <citation type="submission" date="2024-02" db="EMBL/GenBank/DDBJ databases">
        <title>De novo assembly and annotation of 12 fungi associated with fruit tree decline syndrome in Ontario, Canada.</title>
        <authorList>
            <person name="Sulman M."/>
            <person name="Ellouze W."/>
            <person name="Ilyukhin E."/>
        </authorList>
    </citation>
    <scope>NUCLEOTIDE SEQUENCE [LARGE SCALE GENOMIC DNA]</scope>
    <source>
        <strain evidence="1 2">FDS-637</strain>
    </source>
</reference>
<dbReference type="GeneID" id="92013110"/>